<dbReference type="AlphaFoldDB" id="A0A813H195"/>
<name>A0A813H195_POLGL</name>
<evidence type="ECO:0000259" key="2">
    <source>
        <dbReference type="PROSITE" id="PS51203"/>
    </source>
</evidence>
<dbReference type="OrthoDB" id="445335at2759"/>
<feature type="non-terminal residue" evidence="3">
    <location>
        <position position="1"/>
    </location>
</feature>
<dbReference type="SUPFAM" id="SSF49764">
    <property type="entry name" value="HSP20-like chaperones"/>
    <property type="match status" value="2"/>
</dbReference>
<dbReference type="Gene3D" id="2.60.40.790">
    <property type="match status" value="2"/>
</dbReference>
<accession>A0A813H195</accession>
<feature type="compositionally biased region" description="Low complexity" evidence="1">
    <location>
        <begin position="373"/>
        <end position="385"/>
    </location>
</feature>
<reference evidence="3" key="1">
    <citation type="submission" date="2021-02" db="EMBL/GenBank/DDBJ databases">
        <authorList>
            <person name="Dougan E. K."/>
            <person name="Rhodes N."/>
            <person name="Thang M."/>
            <person name="Chan C."/>
        </authorList>
    </citation>
    <scope>NUCLEOTIDE SEQUENCE</scope>
</reference>
<proteinExistence type="predicted"/>
<dbReference type="InterPro" id="IPR007052">
    <property type="entry name" value="CS_dom"/>
</dbReference>
<dbReference type="Pfam" id="PF04969">
    <property type="entry name" value="CS"/>
    <property type="match status" value="1"/>
</dbReference>
<feature type="region of interest" description="Disordered" evidence="1">
    <location>
        <begin position="363"/>
        <end position="396"/>
    </location>
</feature>
<evidence type="ECO:0000256" key="1">
    <source>
        <dbReference type="SAM" id="MobiDB-lite"/>
    </source>
</evidence>
<dbReference type="Proteomes" id="UP000654075">
    <property type="component" value="Unassembled WGS sequence"/>
</dbReference>
<evidence type="ECO:0000313" key="4">
    <source>
        <dbReference type="Proteomes" id="UP000654075"/>
    </source>
</evidence>
<protein>
    <recommendedName>
        <fullName evidence="2">CS domain-containing protein</fullName>
    </recommendedName>
</protein>
<organism evidence="3 4">
    <name type="scientific">Polarella glacialis</name>
    <name type="common">Dinoflagellate</name>
    <dbReference type="NCBI Taxonomy" id="89957"/>
    <lineage>
        <taxon>Eukaryota</taxon>
        <taxon>Sar</taxon>
        <taxon>Alveolata</taxon>
        <taxon>Dinophyceae</taxon>
        <taxon>Suessiales</taxon>
        <taxon>Suessiaceae</taxon>
        <taxon>Polarella</taxon>
    </lineage>
</organism>
<dbReference type="PROSITE" id="PS51203">
    <property type="entry name" value="CS"/>
    <property type="match status" value="1"/>
</dbReference>
<dbReference type="InterPro" id="IPR008978">
    <property type="entry name" value="HSP20-like_chaperone"/>
</dbReference>
<comment type="caution">
    <text evidence="3">The sequence shown here is derived from an EMBL/GenBank/DDBJ whole genome shotgun (WGS) entry which is preliminary data.</text>
</comment>
<gene>
    <name evidence="3" type="ORF">PGLA1383_LOCUS47620</name>
</gene>
<feature type="non-terminal residue" evidence="3">
    <location>
        <position position="593"/>
    </location>
</feature>
<dbReference type="CDD" id="cd06463">
    <property type="entry name" value="p23_like"/>
    <property type="match status" value="1"/>
</dbReference>
<sequence>GKVFKLRDFACAPAEGSTKGVDYVQTMGKITLRYVFRQELATLSAADLTVQLSSWELKVRVEGRPEWDGLLAQISGDLHADVRRELSWWTLEKEADQSTVFTIELAKREHKAWNAVWKLGMSQHRKSHFGWSPATKASVKRVEDMLVKVKPGRAATKLQDKFVIRREDLCCGLEDGQDDDTAIYRIHLDKAALDKACETACLADLFAVDVMERHVKVFIRGDERSPILMGQLFDSVLPDKTRWEIVKALAPSDLEEEQEPSNLQRRVGQYNTCLQVTLVKAEPSKKHWPRLLDENEYIHEREAAPKLEELHQAQAIRPASPAREDRLVNLGALCVGAPSQFGSQIFASPNTQASSGAITAGTNLVHQGPASHNNNNNNNNKNNKNSGGVPTKPGSLCPRPPTVAPPPLLTADAEAVPLVTDEADPSRNLMAWRGRAFSQVWADGVIWKIFRDMGETSRFYVEFGTQADALECNTRRLREQCGWHGLLMDGGNENLSINLRKEFITSTNIVQLFAKYAVPTNLDLLSIDIDGNDWHIMRAILRDGRWSARVIIVEYNSHLQPGLDAVCTYKADWSNDWFDGYSSGSMTSFYLLA</sequence>
<evidence type="ECO:0000313" key="3">
    <source>
        <dbReference type="EMBL" id="CAE8631519.1"/>
    </source>
</evidence>
<feature type="domain" description="CS" evidence="2">
    <location>
        <begin position="168"/>
        <end position="292"/>
    </location>
</feature>
<keyword evidence="4" id="KW-1185">Reference proteome</keyword>
<dbReference type="EMBL" id="CAJNNV010030155">
    <property type="protein sequence ID" value="CAE8631519.1"/>
    <property type="molecule type" value="Genomic_DNA"/>
</dbReference>